<keyword evidence="1" id="KW-0472">Membrane</keyword>
<feature type="non-terminal residue" evidence="2">
    <location>
        <position position="1"/>
    </location>
</feature>
<dbReference type="InterPro" id="IPR002049">
    <property type="entry name" value="LE_dom"/>
</dbReference>
<proteinExistence type="predicted"/>
<feature type="transmembrane region" description="Helical" evidence="1">
    <location>
        <begin position="248"/>
        <end position="270"/>
    </location>
</feature>
<dbReference type="CDD" id="cd00055">
    <property type="entry name" value="EGF_Lam"/>
    <property type="match status" value="1"/>
</dbReference>
<keyword evidence="3" id="KW-1185">Reference proteome</keyword>
<evidence type="ECO:0000313" key="2">
    <source>
        <dbReference type="EMBL" id="CAH3199271.1"/>
    </source>
</evidence>
<evidence type="ECO:0000313" key="3">
    <source>
        <dbReference type="Proteomes" id="UP001159427"/>
    </source>
</evidence>
<accession>A0ABN8T4I5</accession>
<keyword evidence="1" id="KW-1133">Transmembrane helix</keyword>
<comment type="caution">
    <text evidence="2">The sequence shown here is derived from an EMBL/GenBank/DDBJ whole genome shotgun (WGS) entry which is preliminary data.</text>
</comment>
<keyword evidence="1" id="KW-0812">Transmembrane</keyword>
<feature type="non-terminal residue" evidence="2">
    <location>
        <position position="291"/>
    </location>
</feature>
<name>A0ABN8T4I5_9CNID</name>
<organism evidence="2 3">
    <name type="scientific">Porites evermanni</name>
    <dbReference type="NCBI Taxonomy" id="104178"/>
    <lineage>
        <taxon>Eukaryota</taxon>
        <taxon>Metazoa</taxon>
        <taxon>Cnidaria</taxon>
        <taxon>Anthozoa</taxon>
        <taxon>Hexacorallia</taxon>
        <taxon>Scleractinia</taxon>
        <taxon>Fungiina</taxon>
        <taxon>Poritidae</taxon>
        <taxon>Porites</taxon>
    </lineage>
</organism>
<reference evidence="2 3" key="1">
    <citation type="submission" date="2022-05" db="EMBL/GenBank/DDBJ databases">
        <authorList>
            <consortium name="Genoscope - CEA"/>
            <person name="William W."/>
        </authorList>
    </citation>
    <scope>NUCLEOTIDE SEQUENCE [LARGE SCALE GENOMIC DNA]</scope>
</reference>
<gene>
    <name evidence="2" type="ORF">PEVE_00039776</name>
</gene>
<evidence type="ECO:0000256" key="1">
    <source>
        <dbReference type="SAM" id="Phobius"/>
    </source>
</evidence>
<sequence length="291" mass="33583">SCLCNGHADTCDKKEGTCKCGNNTEEDCSPSFKDCYKRQCSKCKENFMGSPVNSQQCYRKINVMQEFVIGQQTGDDRNIQALPYGQSIFYGIYPRFTNVDIRLTVDVFTGEVDVYVTSENDVFTVKYNQTSGHHEPVCDNVKGLELISQSVTFSISKRKRRSVDDTSGQDEEVDTVTASDKRLNTFITYNEGHQALIVRQVRKRLVLTFPHSQHFLKDDRFYMVFVGRSKPGTKGLVYFRQDLSQIDLFVFFSVFFSAFFLVVSVSVFGWKIKQYHTRRRVIEHREMQLES</sequence>
<protein>
    <submittedName>
        <fullName evidence="2">Uncharacterized protein</fullName>
    </submittedName>
</protein>
<dbReference type="Proteomes" id="UP001159427">
    <property type="component" value="Unassembled WGS sequence"/>
</dbReference>
<dbReference type="EMBL" id="CALNXI010007080">
    <property type="protein sequence ID" value="CAH3199271.1"/>
    <property type="molecule type" value="Genomic_DNA"/>
</dbReference>